<keyword evidence="1" id="KW-0418">Kinase</keyword>
<organism evidence="1 2">
    <name type="scientific">Mangrovibacterium marinum</name>
    <dbReference type="NCBI Taxonomy" id="1639118"/>
    <lineage>
        <taxon>Bacteria</taxon>
        <taxon>Pseudomonadati</taxon>
        <taxon>Bacteroidota</taxon>
        <taxon>Bacteroidia</taxon>
        <taxon>Marinilabiliales</taxon>
        <taxon>Prolixibacteraceae</taxon>
        <taxon>Mangrovibacterium</taxon>
    </lineage>
</organism>
<reference evidence="1 2" key="1">
    <citation type="submission" date="2018-04" db="EMBL/GenBank/DDBJ databases">
        <title>Genomic Encyclopedia of Archaeal and Bacterial Type Strains, Phase II (KMG-II): from individual species to whole genera.</title>
        <authorList>
            <person name="Goeker M."/>
        </authorList>
    </citation>
    <scope>NUCLEOTIDE SEQUENCE [LARGE SCALE GENOMIC DNA]</scope>
    <source>
        <strain evidence="1 2">DSM 28823</strain>
    </source>
</reference>
<dbReference type="InterPro" id="IPR014721">
    <property type="entry name" value="Ribsml_uS5_D2-typ_fold_subgr"/>
</dbReference>
<keyword evidence="1" id="KW-0808">Transferase</keyword>
<evidence type="ECO:0000313" key="1">
    <source>
        <dbReference type="EMBL" id="PTN08708.1"/>
    </source>
</evidence>
<dbReference type="GO" id="GO:0016301">
    <property type="term" value="F:kinase activity"/>
    <property type="evidence" value="ECO:0007669"/>
    <property type="project" value="UniProtKB-KW"/>
</dbReference>
<gene>
    <name evidence="1" type="ORF">C8N47_10763</name>
</gene>
<dbReference type="RefSeq" id="WP_107822102.1">
    <property type="nucleotide sequence ID" value="NZ_QAAD01000007.1"/>
</dbReference>
<dbReference type="NCBIfam" id="NF040656">
    <property type="entry name" value="GHMP_GYDIA"/>
    <property type="match status" value="1"/>
</dbReference>
<keyword evidence="2" id="KW-1185">Reference proteome</keyword>
<accession>A0A2T5C1Y1</accession>
<comment type="caution">
    <text evidence="1">The sequence shown here is derived from an EMBL/GenBank/DDBJ whole genome shotgun (WGS) entry which is preliminary data.</text>
</comment>
<dbReference type="OrthoDB" id="5288719at2"/>
<dbReference type="EMBL" id="QAAD01000007">
    <property type="protein sequence ID" value="PTN08708.1"/>
    <property type="molecule type" value="Genomic_DNA"/>
</dbReference>
<evidence type="ECO:0000313" key="2">
    <source>
        <dbReference type="Proteomes" id="UP000243525"/>
    </source>
</evidence>
<dbReference type="SUPFAM" id="SSF54211">
    <property type="entry name" value="Ribosomal protein S5 domain 2-like"/>
    <property type="match status" value="1"/>
</dbReference>
<sequence>MIQETKVIKENYRAHGKLLLTGEYFVLCGAKSIALPLQYGQRMEVSAGRQDGILSWKAFMQEGLWFSCELKLPDFEIVNSSDADKAAILRDTFRTIQQMNPAFRPESPLDVHTYIDFNNQWGLGSSSTLIANLAKWAKVDPFKLNETVFHGSGFDIACATAKGPIFYIRSQQPQPLELNYPFMDQLYFIYSGAKKSTRNEVKRFLNDGAVTQEQVERMNELSEAFATAKTLDEYQRLIAEHEQMVSSLLGIPTVKSQYFSDFNGEVKSLGAWGGDFYLIATPMDDRDVLNYFKQKGLRVVFPWRELVLNER</sequence>
<proteinExistence type="predicted"/>
<name>A0A2T5C1Y1_9BACT</name>
<dbReference type="InterPro" id="IPR020568">
    <property type="entry name" value="Ribosomal_Su5_D2-typ_SF"/>
</dbReference>
<dbReference type="AlphaFoldDB" id="A0A2T5C1Y1"/>
<dbReference type="Proteomes" id="UP000243525">
    <property type="component" value="Unassembled WGS sequence"/>
</dbReference>
<dbReference type="Gene3D" id="3.30.230.10">
    <property type="match status" value="1"/>
</dbReference>
<protein>
    <submittedName>
        <fullName evidence="1">Mevalonate kinase</fullName>
    </submittedName>
</protein>
<dbReference type="InterPro" id="IPR047765">
    <property type="entry name" value="GHMP_GYDIA-like"/>
</dbReference>